<dbReference type="RefSeq" id="WP_146292928.1">
    <property type="nucleotide sequence ID" value="NZ_SELH01000023.1"/>
</dbReference>
<dbReference type="PANTHER" id="PTHR11715">
    <property type="entry name" value="GLYCINE CLEAVAGE SYSTEM H PROTEIN"/>
    <property type="match status" value="1"/>
</dbReference>
<dbReference type="EMBL" id="SELH01000023">
    <property type="protein sequence ID" value="TWP27324.1"/>
    <property type="molecule type" value="Genomic_DNA"/>
</dbReference>
<dbReference type="Pfam" id="PF01597">
    <property type="entry name" value="GCV_H"/>
    <property type="match status" value="1"/>
</dbReference>
<dbReference type="NCBIfam" id="TIGR00527">
    <property type="entry name" value="gcvH"/>
    <property type="match status" value="1"/>
</dbReference>
<evidence type="ECO:0000256" key="1">
    <source>
        <dbReference type="ARBA" id="ARBA00009249"/>
    </source>
</evidence>
<reference evidence="6 7" key="1">
    <citation type="submission" date="2019-02" db="EMBL/GenBank/DDBJ databases">
        <title>Apibacter muscae sp. nov.: a novel member of the house fly microbiota.</title>
        <authorList>
            <person name="Park R."/>
        </authorList>
    </citation>
    <scope>NUCLEOTIDE SEQUENCE [LARGE SCALE GENOMIC DNA]</scope>
    <source>
        <strain evidence="6 7">AL1</strain>
    </source>
</reference>
<comment type="function">
    <text evidence="3">The glycine cleavage system catalyzes the degradation of glycine. The H protein shuttles the methylamine group of glycine from the P protein to the T protein.</text>
</comment>
<evidence type="ECO:0000313" key="7">
    <source>
        <dbReference type="Proteomes" id="UP000319499"/>
    </source>
</evidence>
<comment type="similarity">
    <text evidence="1 3">Belongs to the GcvH family.</text>
</comment>
<comment type="subunit">
    <text evidence="3">The glycine cleavage system is composed of four proteins: P, T, L and H.</text>
</comment>
<dbReference type="GO" id="GO:0005829">
    <property type="term" value="C:cytosol"/>
    <property type="evidence" value="ECO:0007669"/>
    <property type="project" value="TreeGrafter"/>
</dbReference>
<feature type="domain" description="Lipoyl-binding" evidence="5">
    <location>
        <begin position="22"/>
        <end position="104"/>
    </location>
</feature>
<dbReference type="GO" id="GO:0005960">
    <property type="term" value="C:glycine cleavage complex"/>
    <property type="evidence" value="ECO:0007669"/>
    <property type="project" value="InterPro"/>
</dbReference>
<evidence type="ECO:0000259" key="5">
    <source>
        <dbReference type="PROSITE" id="PS50968"/>
    </source>
</evidence>
<dbReference type="HAMAP" id="MF_00272">
    <property type="entry name" value="GcvH"/>
    <property type="match status" value="1"/>
</dbReference>
<dbReference type="GO" id="GO:0019464">
    <property type="term" value="P:glycine decarboxylation via glycine cleavage system"/>
    <property type="evidence" value="ECO:0007669"/>
    <property type="project" value="UniProtKB-UniRule"/>
</dbReference>
<evidence type="ECO:0000313" key="6">
    <source>
        <dbReference type="EMBL" id="TWP27324.1"/>
    </source>
</evidence>
<dbReference type="InterPro" id="IPR033753">
    <property type="entry name" value="GCV_H/Fam206"/>
</dbReference>
<dbReference type="InterPro" id="IPR000089">
    <property type="entry name" value="Biotin_lipoyl"/>
</dbReference>
<evidence type="ECO:0000256" key="2">
    <source>
        <dbReference type="ARBA" id="ARBA00022823"/>
    </source>
</evidence>
<name>A0A563DC28_9FLAO</name>
<dbReference type="OrthoDB" id="9796712at2"/>
<dbReference type="InterPro" id="IPR011053">
    <property type="entry name" value="Single_hybrid_motif"/>
</dbReference>
<dbReference type="Gene3D" id="2.40.50.100">
    <property type="match status" value="1"/>
</dbReference>
<dbReference type="PANTHER" id="PTHR11715:SF3">
    <property type="entry name" value="GLYCINE CLEAVAGE SYSTEM H PROTEIN-RELATED"/>
    <property type="match status" value="1"/>
</dbReference>
<feature type="modified residue" description="N6-lipoyllysine" evidence="3 4">
    <location>
        <position position="63"/>
    </location>
</feature>
<keyword evidence="2 3" id="KW-0450">Lipoyl</keyword>
<dbReference type="PROSITE" id="PS50968">
    <property type="entry name" value="BIOTINYL_LIPOYL"/>
    <property type="match status" value="1"/>
</dbReference>
<gene>
    <name evidence="3 6" type="primary">gcvH</name>
    <name evidence="6" type="ORF">ETU09_07725</name>
</gene>
<evidence type="ECO:0000256" key="3">
    <source>
        <dbReference type="HAMAP-Rule" id="MF_00272"/>
    </source>
</evidence>
<dbReference type="GO" id="GO:0009249">
    <property type="term" value="P:protein lipoylation"/>
    <property type="evidence" value="ECO:0007669"/>
    <property type="project" value="TreeGrafter"/>
</dbReference>
<dbReference type="Proteomes" id="UP000319499">
    <property type="component" value="Unassembled WGS sequence"/>
</dbReference>
<protein>
    <recommendedName>
        <fullName evidence="3">Glycine cleavage system H protein</fullName>
    </recommendedName>
</protein>
<keyword evidence="7" id="KW-1185">Reference proteome</keyword>
<dbReference type="InterPro" id="IPR017453">
    <property type="entry name" value="GCV_H_sub"/>
</dbReference>
<comment type="caution">
    <text evidence="6">The sequence shown here is derived from an EMBL/GenBank/DDBJ whole genome shotgun (WGS) entry which is preliminary data.</text>
</comment>
<proteinExistence type="inferred from homology"/>
<dbReference type="InterPro" id="IPR002930">
    <property type="entry name" value="GCV_H"/>
</dbReference>
<comment type="cofactor">
    <cofactor evidence="3">
        <name>(R)-lipoate</name>
        <dbReference type="ChEBI" id="CHEBI:83088"/>
    </cofactor>
    <text evidence="3">Binds 1 lipoyl cofactor covalently.</text>
</comment>
<sequence length="125" mass="14053">MNNLKDLWFTDQHQWIRIDDNIAYIGITDYAQKQLGDIVYVDIDTVGKVLNPGDVYGTVEAVKTVSDLFMPIEGKILEINNEIENSPELVNSDSYGKGWIIKVELTKLSSTEGLLNAEEYKSLVA</sequence>
<dbReference type="NCBIfam" id="NF002270">
    <property type="entry name" value="PRK01202.1"/>
    <property type="match status" value="1"/>
</dbReference>
<organism evidence="6 7">
    <name type="scientific">Apibacter muscae</name>
    <dbReference type="NCBI Taxonomy" id="2509004"/>
    <lineage>
        <taxon>Bacteria</taxon>
        <taxon>Pseudomonadati</taxon>
        <taxon>Bacteroidota</taxon>
        <taxon>Flavobacteriia</taxon>
        <taxon>Flavobacteriales</taxon>
        <taxon>Weeksellaceae</taxon>
        <taxon>Apibacter</taxon>
    </lineage>
</organism>
<dbReference type="CDD" id="cd06848">
    <property type="entry name" value="GCS_H"/>
    <property type="match status" value="1"/>
</dbReference>
<evidence type="ECO:0000256" key="4">
    <source>
        <dbReference type="PIRSR" id="PIRSR617453-50"/>
    </source>
</evidence>
<dbReference type="SUPFAM" id="SSF51230">
    <property type="entry name" value="Single hybrid motif"/>
    <property type="match status" value="1"/>
</dbReference>
<dbReference type="AlphaFoldDB" id="A0A563DC28"/>
<accession>A0A563DC28</accession>